<feature type="transmembrane region" description="Helical" evidence="6">
    <location>
        <begin position="117"/>
        <end position="136"/>
    </location>
</feature>
<dbReference type="GO" id="GO:0033254">
    <property type="term" value="C:vacuolar transporter chaperone complex"/>
    <property type="evidence" value="ECO:0007669"/>
    <property type="project" value="TreeGrafter"/>
</dbReference>
<evidence type="ECO:0000256" key="4">
    <source>
        <dbReference type="ARBA" id="ARBA00023136"/>
    </source>
</evidence>
<sequence length="184" mass="20483">MAESSETTPLISNGHAESGGRQRQASGALHMARAALEDVGERTLKLAKSMHELVSYRPTHAASTGHKTKLKVEPKVWFANERTWISYLNNSILLGTLAITLFNTANKDDTVARGFSYVYAIISLGVLVYGFGLYQWRITLIRRKDADHFVSLVGPVLISVVLFSAVLVNFIVRVQQIRKDRNPQ</sequence>
<keyword evidence="4 6" id="KW-0472">Membrane</keyword>
<name>A0A165DWF3_9BASI</name>
<evidence type="ECO:0000313" key="8">
    <source>
        <dbReference type="EMBL" id="KZT53679.1"/>
    </source>
</evidence>
<evidence type="ECO:0000256" key="2">
    <source>
        <dbReference type="ARBA" id="ARBA00022692"/>
    </source>
</evidence>
<evidence type="ECO:0000256" key="6">
    <source>
        <dbReference type="SAM" id="Phobius"/>
    </source>
</evidence>
<evidence type="ECO:0000256" key="5">
    <source>
        <dbReference type="SAM" id="MobiDB-lite"/>
    </source>
</evidence>
<protein>
    <recommendedName>
        <fullName evidence="7">DUF202 domain-containing protein</fullName>
    </recommendedName>
</protein>
<dbReference type="OrthoDB" id="2243669at2759"/>
<keyword evidence="3 6" id="KW-1133">Transmembrane helix</keyword>
<organism evidence="8 9">
    <name type="scientific">Calocera cornea HHB12733</name>
    <dbReference type="NCBI Taxonomy" id="1353952"/>
    <lineage>
        <taxon>Eukaryota</taxon>
        <taxon>Fungi</taxon>
        <taxon>Dikarya</taxon>
        <taxon>Basidiomycota</taxon>
        <taxon>Agaricomycotina</taxon>
        <taxon>Dacrymycetes</taxon>
        <taxon>Dacrymycetales</taxon>
        <taxon>Dacrymycetaceae</taxon>
        <taxon>Calocera</taxon>
    </lineage>
</organism>
<dbReference type="Proteomes" id="UP000076842">
    <property type="component" value="Unassembled WGS sequence"/>
</dbReference>
<dbReference type="InterPro" id="IPR051572">
    <property type="entry name" value="VTC_Complex_Subunit"/>
</dbReference>
<accession>A0A165DWF3</accession>
<evidence type="ECO:0000313" key="9">
    <source>
        <dbReference type="Proteomes" id="UP000076842"/>
    </source>
</evidence>
<dbReference type="Pfam" id="PF02656">
    <property type="entry name" value="DUF202"/>
    <property type="match status" value="1"/>
</dbReference>
<feature type="compositionally biased region" description="Polar residues" evidence="5">
    <location>
        <begin position="1"/>
        <end position="11"/>
    </location>
</feature>
<keyword evidence="2 6" id="KW-0812">Transmembrane</keyword>
<dbReference type="InterPro" id="IPR003807">
    <property type="entry name" value="DUF202"/>
</dbReference>
<reference evidence="8 9" key="1">
    <citation type="journal article" date="2016" name="Mol. Biol. Evol.">
        <title>Comparative Genomics of Early-Diverging Mushroom-Forming Fungi Provides Insights into the Origins of Lignocellulose Decay Capabilities.</title>
        <authorList>
            <person name="Nagy L.G."/>
            <person name="Riley R."/>
            <person name="Tritt A."/>
            <person name="Adam C."/>
            <person name="Daum C."/>
            <person name="Floudas D."/>
            <person name="Sun H."/>
            <person name="Yadav J.S."/>
            <person name="Pangilinan J."/>
            <person name="Larsson K.H."/>
            <person name="Matsuura K."/>
            <person name="Barry K."/>
            <person name="Labutti K."/>
            <person name="Kuo R."/>
            <person name="Ohm R.A."/>
            <person name="Bhattacharya S.S."/>
            <person name="Shirouzu T."/>
            <person name="Yoshinaga Y."/>
            <person name="Martin F.M."/>
            <person name="Grigoriev I.V."/>
            <person name="Hibbett D.S."/>
        </authorList>
    </citation>
    <scope>NUCLEOTIDE SEQUENCE [LARGE SCALE GENOMIC DNA]</scope>
    <source>
        <strain evidence="8 9">HHB12733</strain>
    </source>
</reference>
<dbReference type="PANTHER" id="PTHR46140">
    <property type="entry name" value="VACUOLAR TRANSPORTER CHAPERONE 1-RELATED"/>
    <property type="match status" value="1"/>
</dbReference>
<evidence type="ECO:0000256" key="3">
    <source>
        <dbReference type="ARBA" id="ARBA00022989"/>
    </source>
</evidence>
<dbReference type="AlphaFoldDB" id="A0A165DWF3"/>
<dbReference type="GO" id="GO:0012505">
    <property type="term" value="C:endomembrane system"/>
    <property type="evidence" value="ECO:0007669"/>
    <property type="project" value="UniProtKB-SubCell"/>
</dbReference>
<dbReference type="GO" id="GO:0000329">
    <property type="term" value="C:fungal-type vacuole membrane"/>
    <property type="evidence" value="ECO:0007669"/>
    <property type="project" value="TreeGrafter"/>
</dbReference>
<keyword evidence="9" id="KW-1185">Reference proteome</keyword>
<proteinExistence type="predicted"/>
<dbReference type="PANTHER" id="PTHR46140:SF2">
    <property type="entry name" value="VACUOLAR TRANSPORTER CHAPERONE 3 COMPLEX SUBUNIT 3-RELATED"/>
    <property type="match status" value="1"/>
</dbReference>
<feature type="transmembrane region" description="Helical" evidence="6">
    <location>
        <begin position="148"/>
        <end position="172"/>
    </location>
</feature>
<gene>
    <name evidence="8" type="ORF">CALCODRAFT_500818</name>
</gene>
<comment type="subcellular location">
    <subcellularLocation>
        <location evidence="1">Endomembrane system</location>
        <topology evidence="1">Multi-pass membrane protein</topology>
    </subcellularLocation>
</comment>
<feature type="domain" description="DUF202" evidence="7">
    <location>
        <begin position="75"/>
        <end position="138"/>
    </location>
</feature>
<evidence type="ECO:0000259" key="7">
    <source>
        <dbReference type="Pfam" id="PF02656"/>
    </source>
</evidence>
<feature type="region of interest" description="Disordered" evidence="5">
    <location>
        <begin position="1"/>
        <end position="24"/>
    </location>
</feature>
<dbReference type="EMBL" id="KV424031">
    <property type="protein sequence ID" value="KZT53679.1"/>
    <property type="molecule type" value="Genomic_DNA"/>
</dbReference>
<dbReference type="InParanoid" id="A0A165DWF3"/>
<feature type="transmembrane region" description="Helical" evidence="6">
    <location>
        <begin position="84"/>
        <end position="105"/>
    </location>
</feature>
<evidence type="ECO:0000256" key="1">
    <source>
        <dbReference type="ARBA" id="ARBA00004127"/>
    </source>
</evidence>